<organism evidence="2 3">
    <name type="scientific">Burkholderia ambifaria MEX-5</name>
    <dbReference type="NCBI Taxonomy" id="396597"/>
    <lineage>
        <taxon>Bacteria</taxon>
        <taxon>Pseudomonadati</taxon>
        <taxon>Pseudomonadota</taxon>
        <taxon>Betaproteobacteria</taxon>
        <taxon>Burkholderiales</taxon>
        <taxon>Burkholderiaceae</taxon>
        <taxon>Burkholderia</taxon>
        <taxon>Burkholderia cepacia complex</taxon>
    </lineage>
</organism>
<gene>
    <name evidence="2" type="ORF">BamMEX5DRAFT_3578</name>
</gene>
<sequence>MNFPFGGFKESGNGRDNSLHALEKYTELKSTIIRLR</sequence>
<dbReference type="InterPro" id="IPR016161">
    <property type="entry name" value="Ald_DH/histidinol_DH"/>
</dbReference>
<dbReference type="EMBL" id="ABLK01000115">
    <property type="protein sequence ID" value="EDT40656.1"/>
    <property type="molecule type" value="Genomic_DNA"/>
</dbReference>
<dbReference type="FunFam" id="3.40.605.10:FF:000026">
    <property type="entry name" value="Aldehyde dehydrogenase, putative"/>
    <property type="match status" value="1"/>
</dbReference>
<dbReference type="Pfam" id="PF00171">
    <property type="entry name" value="Aldedh"/>
    <property type="match status" value="1"/>
</dbReference>
<dbReference type="Proteomes" id="UP000004814">
    <property type="component" value="Unassembled WGS sequence"/>
</dbReference>
<evidence type="ECO:0000313" key="2">
    <source>
        <dbReference type="EMBL" id="EDT40656.1"/>
    </source>
</evidence>
<evidence type="ECO:0000259" key="1">
    <source>
        <dbReference type="Pfam" id="PF00171"/>
    </source>
</evidence>
<dbReference type="SUPFAM" id="SSF53720">
    <property type="entry name" value="ALDH-like"/>
    <property type="match status" value="1"/>
</dbReference>
<name>B1T701_9BURK</name>
<dbReference type="PATRIC" id="fig|396597.7.peg.4382"/>
<comment type="caution">
    <text evidence="2">The sequence shown here is derived from an EMBL/GenBank/DDBJ whole genome shotgun (WGS) entry which is preliminary data.</text>
</comment>
<accession>B1T701</accession>
<evidence type="ECO:0000313" key="3">
    <source>
        <dbReference type="Proteomes" id="UP000004814"/>
    </source>
</evidence>
<dbReference type="GO" id="GO:0016620">
    <property type="term" value="F:oxidoreductase activity, acting on the aldehyde or oxo group of donors, NAD or NADP as acceptor"/>
    <property type="evidence" value="ECO:0007669"/>
    <property type="project" value="InterPro"/>
</dbReference>
<protein>
    <submittedName>
        <fullName evidence="2">Aldehyde dehydrogenase (NAD(+))</fullName>
    </submittedName>
</protein>
<reference evidence="2 3" key="1">
    <citation type="submission" date="2008-03" db="EMBL/GenBank/DDBJ databases">
        <title>Sequencing of the draft genome and assembly of Burkholderia ambifaria MEX-5.</title>
        <authorList>
            <consortium name="US DOE Joint Genome Institute (JGI-PGF)"/>
            <person name="Copeland A."/>
            <person name="Lucas S."/>
            <person name="Lapidus A."/>
            <person name="Glavina del Rio T."/>
            <person name="Dalin E."/>
            <person name="Tice H."/>
            <person name="Bruce D."/>
            <person name="Goodwin L."/>
            <person name="Pitluck S."/>
            <person name="Larimer F."/>
            <person name="Land M.L."/>
            <person name="Hauser L."/>
            <person name="Tiedje J."/>
            <person name="Richardson P."/>
        </authorList>
    </citation>
    <scope>NUCLEOTIDE SEQUENCE [LARGE SCALE GENOMIC DNA]</scope>
    <source>
        <strain evidence="2 3">MEX-5</strain>
    </source>
</reference>
<dbReference type="InterPro" id="IPR016163">
    <property type="entry name" value="Ald_DH_C"/>
</dbReference>
<dbReference type="InterPro" id="IPR015590">
    <property type="entry name" value="Aldehyde_DH_dom"/>
</dbReference>
<dbReference type="Gene3D" id="3.40.309.10">
    <property type="entry name" value="Aldehyde Dehydrogenase, Chain A, domain 2"/>
    <property type="match status" value="1"/>
</dbReference>
<dbReference type="AlphaFoldDB" id="B1T701"/>
<feature type="domain" description="Aldehyde dehydrogenase" evidence="1">
    <location>
        <begin position="3"/>
        <end position="30"/>
    </location>
</feature>
<proteinExistence type="predicted"/>